<protein>
    <submittedName>
        <fullName evidence="2">Uncharacterized protein</fullName>
    </submittedName>
</protein>
<proteinExistence type="predicted"/>
<keyword evidence="3" id="KW-1185">Reference proteome</keyword>
<dbReference type="AlphaFoldDB" id="A0A166HGM3"/>
<feature type="compositionally biased region" description="Acidic residues" evidence="1">
    <location>
        <begin position="19"/>
        <end position="28"/>
    </location>
</feature>
<feature type="region of interest" description="Disordered" evidence="1">
    <location>
        <begin position="18"/>
        <end position="40"/>
    </location>
</feature>
<evidence type="ECO:0000313" key="3">
    <source>
        <dbReference type="Proteomes" id="UP000076532"/>
    </source>
</evidence>
<name>A0A166HGM3_9AGAM</name>
<gene>
    <name evidence="2" type="ORF">FIBSPDRAFT_956008</name>
</gene>
<organism evidence="2 3">
    <name type="scientific">Athelia psychrophila</name>
    <dbReference type="NCBI Taxonomy" id="1759441"/>
    <lineage>
        <taxon>Eukaryota</taxon>
        <taxon>Fungi</taxon>
        <taxon>Dikarya</taxon>
        <taxon>Basidiomycota</taxon>
        <taxon>Agaricomycotina</taxon>
        <taxon>Agaricomycetes</taxon>
        <taxon>Agaricomycetidae</taxon>
        <taxon>Atheliales</taxon>
        <taxon>Atheliaceae</taxon>
        <taxon>Athelia</taxon>
    </lineage>
</organism>
<reference evidence="2 3" key="1">
    <citation type="journal article" date="2016" name="Mol. Biol. Evol.">
        <title>Comparative Genomics of Early-Diverging Mushroom-Forming Fungi Provides Insights into the Origins of Lignocellulose Decay Capabilities.</title>
        <authorList>
            <person name="Nagy L.G."/>
            <person name="Riley R."/>
            <person name="Tritt A."/>
            <person name="Adam C."/>
            <person name="Daum C."/>
            <person name="Floudas D."/>
            <person name="Sun H."/>
            <person name="Yadav J.S."/>
            <person name="Pangilinan J."/>
            <person name="Larsson K.H."/>
            <person name="Matsuura K."/>
            <person name="Barry K."/>
            <person name="Labutti K."/>
            <person name="Kuo R."/>
            <person name="Ohm R.A."/>
            <person name="Bhattacharya S.S."/>
            <person name="Shirouzu T."/>
            <person name="Yoshinaga Y."/>
            <person name="Martin F.M."/>
            <person name="Grigoriev I.V."/>
            <person name="Hibbett D.S."/>
        </authorList>
    </citation>
    <scope>NUCLEOTIDE SEQUENCE [LARGE SCALE GENOMIC DNA]</scope>
    <source>
        <strain evidence="2 3">CBS 109695</strain>
    </source>
</reference>
<accession>A0A166HGM3</accession>
<evidence type="ECO:0000313" key="2">
    <source>
        <dbReference type="EMBL" id="KZP18841.1"/>
    </source>
</evidence>
<dbReference type="Proteomes" id="UP000076532">
    <property type="component" value="Unassembled WGS sequence"/>
</dbReference>
<dbReference type="EMBL" id="KV417569">
    <property type="protein sequence ID" value="KZP18841.1"/>
    <property type="molecule type" value="Genomic_DNA"/>
</dbReference>
<evidence type="ECO:0000256" key="1">
    <source>
        <dbReference type="SAM" id="MobiDB-lite"/>
    </source>
</evidence>
<sequence length="90" mass="9792">MVSQAEHPYDLLVLKCSDDAEEEDDMEGAPDSLDSLPTSEVSETSILDLTTECIYYEYAPVIAANKSFPELWQSATPLTAGSTAGNAMWN</sequence>